<sequence length="488" mass="55875">MRTSLLTALGADLHDVVLRDLSRKELCTLCLVSKESRCLAEPYLYSKIDWQWMLHSEPPIIPFLKTILARPKLAAHVRSVVLRGSWQNISWTGQDYHPETEPAWRERVCFTLSKTDSLVSNEVRPLFDKIEAPLAFIDTWMAAIQANEMDALVALLLSQTLDIEHLSIDGRSVIGTKLIGKMFKLALIDKVSGLPRYSRLKSVHLAPLFVQLDYYGRYLDWYLPYFALPAIETLLLPLDNPPDLASKLQGFHTLPALRHLKIAQCRETQLKSLLHLTPGLQSFAWEAFSEGYDSPPRDVMDLNVLHDALRPFQHSLHSLVLSTRFMKEEPPRFEPGRILGDLTWIRTFNKLRHLALDLPLLEGLMSGSQMTADDLLPGSLQELLLYHDDLSSLFGSWKHETWQFVELANDYFRPMELSRPQLTMSLLVTDRCDYLAPGDKQRIKTLISRKELNITLQEYQRPDMYENVAGRARYNAQANPFPDASLAN</sequence>
<reference evidence="1 2" key="1">
    <citation type="journal article" date="2016" name="Sci. Rep.">
        <title>Peltaster fructicola genome reveals evolution from an invasive phytopathogen to an ectophytic parasite.</title>
        <authorList>
            <person name="Xu C."/>
            <person name="Chen H."/>
            <person name="Gleason M.L."/>
            <person name="Xu J.R."/>
            <person name="Liu H."/>
            <person name="Zhang R."/>
            <person name="Sun G."/>
        </authorList>
    </citation>
    <scope>NUCLEOTIDE SEQUENCE [LARGE SCALE GENOMIC DNA]</scope>
    <source>
        <strain evidence="1 2">LNHT1506</strain>
    </source>
</reference>
<accession>A0A6H0XP96</accession>
<dbReference type="EMBL" id="CP051139">
    <property type="protein sequence ID" value="QIW96309.1"/>
    <property type="molecule type" value="Genomic_DNA"/>
</dbReference>
<evidence type="ECO:0000313" key="1">
    <source>
        <dbReference type="EMBL" id="QIW96309.1"/>
    </source>
</evidence>
<protein>
    <recommendedName>
        <fullName evidence="3">F-box domain-containing protein</fullName>
    </recommendedName>
</protein>
<dbReference type="AlphaFoldDB" id="A0A6H0XP96"/>
<evidence type="ECO:0008006" key="3">
    <source>
        <dbReference type="Google" id="ProtNLM"/>
    </source>
</evidence>
<keyword evidence="2" id="KW-1185">Reference proteome</keyword>
<organism evidence="1 2">
    <name type="scientific">Peltaster fructicola</name>
    <dbReference type="NCBI Taxonomy" id="286661"/>
    <lineage>
        <taxon>Eukaryota</taxon>
        <taxon>Fungi</taxon>
        <taxon>Dikarya</taxon>
        <taxon>Ascomycota</taxon>
        <taxon>Pezizomycotina</taxon>
        <taxon>Dothideomycetes</taxon>
        <taxon>Dothideomycetes incertae sedis</taxon>
        <taxon>Peltaster</taxon>
    </lineage>
</organism>
<evidence type="ECO:0000313" key="2">
    <source>
        <dbReference type="Proteomes" id="UP000503462"/>
    </source>
</evidence>
<dbReference type="OrthoDB" id="3705926at2759"/>
<name>A0A6H0XP96_9PEZI</name>
<gene>
    <name evidence="1" type="ORF">AMS68_001827</name>
</gene>
<proteinExistence type="predicted"/>
<dbReference type="Proteomes" id="UP000503462">
    <property type="component" value="Chromosome 1"/>
</dbReference>